<protein>
    <recommendedName>
        <fullName evidence="3">DDE Tnp4 domain-containing protein</fullName>
    </recommendedName>
</protein>
<dbReference type="Proteomes" id="UP000663848">
    <property type="component" value="Unassembled WGS sequence"/>
</dbReference>
<keyword evidence="2" id="KW-0479">Metal-binding</keyword>
<accession>A0A821X245</accession>
<proteinExistence type="predicted"/>
<dbReference type="EMBL" id="CAJOBR010020987">
    <property type="protein sequence ID" value="CAF4934745.1"/>
    <property type="molecule type" value="Genomic_DNA"/>
</dbReference>
<evidence type="ECO:0000313" key="4">
    <source>
        <dbReference type="EMBL" id="CAF4934745.1"/>
    </source>
</evidence>
<comment type="caution">
    <text evidence="4">The sequence shown here is derived from an EMBL/GenBank/DDBJ whole genome shotgun (WGS) entry which is preliminary data.</text>
</comment>
<evidence type="ECO:0000313" key="5">
    <source>
        <dbReference type="Proteomes" id="UP000663848"/>
    </source>
</evidence>
<dbReference type="AlphaFoldDB" id="A0A821X245"/>
<name>A0A821X245_9BILA</name>
<gene>
    <name evidence="4" type="ORF">QYT958_LOCUS32285</name>
</gene>
<evidence type="ECO:0000256" key="1">
    <source>
        <dbReference type="ARBA" id="ARBA00001968"/>
    </source>
</evidence>
<organism evidence="4 5">
    <name type="scientific">Rotaria socialis</name>
    <dbReference type="NCBI Taxonomy" id="392032"/>
    <lineage>
        <taxon>Eukaryota</taxon>
        <taxon>Metazoa</taxon>
        <taxon>Spiralia</taxon>
        <taxon>Gnathifera</taxon>
        <taxon>Rotifera</taxon>
        <taxon>Eurotatoria</taxon>
        <taxon>Bdelloidea</taxon>
        <taxon>Philodinida</taxon>
        <taxon>Philodinidae</taxon>
        <taxon>Rotaria</taxon>
    </lineage>
</organism>
<comment type="cofactor">
    <cofactor evidence="1">
        <name>a divalent metal cation</name>
        <dbReference type="ChEBI" id="CHEBI:60240"/>
    </cofactor>
</comment>
<evidence type="ECO:0000259" key="3">
    <source>
        <dbReference type="Pfam" id="PF13359"/>
    </source>
</evidence>
<reference evidence="4" key="1">
    <citation type="submission" date="2021-02" db="EMBL/GenBank/DDBJ databases">
        <authorList>
            <person name="Nowell W R."/>
        </authorList>
    </citation>
    <scope>NUCLEOTIDE SEQUENCE</scope>
</reference>
<feature type="domain" description="DDE Tnp4" evidence="3">
    <location>
        <begin position="7"/>
        <end position="67"/>
    </location>
</feature>
<evidence type="ECO:0000256" key="2">
    <source>
        <dbReference type="ARBA" id="ARBA00022723"/>
    </source>
</evidence>
<dbReference type="InterPro" id="IPR027806">
    <property type="entry name" value="HARBI1_dom"/>
</dbReference>
<sequence>MPSFLGPKQNQSDVQDANNSRFVTILRWVVESVNARIKRFKSFNQVIPNSLLPYVQDFIYIVAALLNCFHVSMVTPSPNDDETVRRMNSLRTQNNTLQIFLTNYNLARNSIWN</sequence>
<feature type="non-terminal residue" evidence="4">
    <location>
        <position position="113"/>
    </location>
</feature>
<dbReference type="GO" id="GO:0046872">
    <property type="term" value="F:metal ion binding"/>
    <property type="evidence" value="ECO:0007669"/>
    <property type="project" value="UniProtKB-KW"/>
</dbReference>
<dbReference type="Pfam" id="PF13359">
    <property type="entry name" value="DDE_Tnp_4"/>
    <property type="match status" value="1"/>
</dbReference>